<dbReference type="RefSeq" id="WP_390247358.1">
    <property type="nucleotide sequence ID" value="NZ_JBHTAB010000014.1"/>
</dbReference>
<dbReference type="PANTHER" id="PTHR34293:SF1">
    <property type="entry name" value="HTH-TYPE TRANSCRIPTIONAL REGULATOR TRMBL2"/>
    <property type="match status" value="1"/>
</dbReference>
<sequence length="265" mass="29190">MSTENSQEDAIDVLQQLGLKEYEAKCFVGLSRVSTGTAKQLSEITDVPRTRVYDAVRVLEAQGLVEVQHSSPQRFRSVPLLEATETLRAQYQNRIDRLTNALERTDRIDSDEQGSVQEVWAMSGTDAIANRTRKLLSDADDEIVLVLGDDSLLTDRLVEDLNSRDNDVDVVIGAATESLQQRIRAAIPDATTFVSGLEWLRGENVAENLAIGRLLLVDRSSILVSTIVPDTGEEHAIFGSGFQNGLIVISRRLLSQGLLPSRDSN</sequence>
<dbReference type="Proteomes" id="UP001596460">
    <property type="component" value="Unassembled WGS sequence"/>
</dbReference>
<dbReference type="EMBL" id="JBHTAB010000014">
    <property type="protein sequence ID" value="MFC7131316.1"/>
    <property type="molecule type" value="Genomic_DNA"/>
</dbReference>
<accession>A0ABD5XNZ4</accession>
<dbReference type="Pfam" id="PF01978">
    <property type="entry name" value="TrmB"/>
    <property type="match status" value="1"/>
</dbReference>
<protein>
    <submittedName>
        <fullName evidence="3">TrmB family transcriptional regulator</fullName>
    </submittedName>
</protein>
<dbReference type="InterPro" id="IPR036390">
    <property type="entry name" value="WH_DNA-bd_sf"/>
</dbReference>
<dbReference type="InterPro" id="IPR002831">
    <property type="entry name" value="Tscrpt_reg_TrmB_N"/>
</dbReference>
<name>A0ABD5XNZ4_9EURY</name>
<evidence type="ECO:0000259" key="2">
    <source>
        <dbReference type="Pfam" id="PF01978"/>
    </source>
</evidence>
<reference evidence="3 4" key="1">
    <citation type="journal article" date="2019" name="Int. J. Syst. Evol. Microbiol.">
        <title>The Global Catalogue of Microorganisms (GCM) 10K type strain sequencing project: providing services to taxonomists for standard genome sequencing and annotation.</title>
        <authorList>
            <consortium name="The Broad Institute Genomics Platform"/>
            <consortium name="The Broad Institute Genome Sequencing Center for Infectious Disease"/>
            <person name="Wu L."/>
            <person name="Ma J."/>
        </authorList>
    </citation>
    <scope>NUCLEOTIDE SEQUENCE [LARGE SCALE GENOMIC DNA]</scope>
    <source>
        <strain evidence="3 4">DSM 26526</strain>
    </source>
</reference>
<gene>
    <name evidence="3" type="ORF">ACFQI8_18295</name>
</gene>
<organism evidence="3 4">
    <name type="scientific">Haloferax chudinovii</name>
    <dbReference type="NCBI Taxonomy" id="1109010"/>
    <lineage>
        <taxon>Archaea</taxon>
        <taxon>Methanobacteriati</taxon>
        <taxon>Methanobacteriota</taxon>
        <taxon>Stenosarchaea group</taxon>
        <taxon>Halobacteria</taxon>
        <taxon>Halobacteriales</taxon>
        <taxon>Haloferacaceae</taxon>
        <taxon>Haloferax</taxon>
    </lineage>
</organism>
<dbReference type="InterPro" id="IPR036388">
    <property type="entry name" value="WH-like_DNA-bd_sf"/>
</dbReference>
<feature type="domain" description="Transcription regulator TrmB N-terminal" evidence="2">
    <location>
        <begin position="14"/>
        <end position="79"/>
    </location>
</feature>
<dbReference type="SUPFAM" id="SSF46785">
    <property type="entry name" value="Winged helix' DNA-binding domain"/>
    <property type="match status" value="1"/>
</dbReference>
<dbReference type="Gene3D" id="1.10.10.10">
    <property type="entry name" value="Winged helix-like DNA-binding domain superfamily/Winged helix DNA-binding domain"/>
    <property type="match status" value="1"/>
</dbReference>
<keyword evidence="4" id="KW-1185">Reference proteome</keyword>
<dbReference type="AlphaFoldDB" id="A0ABD5XNZ4"/>
<comment type="caution">
    <text evidence="3">The sequence shown here is derived from an EMBL/GenBank/DDBJ whole genome shotgun (WGS) entry which is preliminary data.</text>
</comment>
<evidence type="ECO:0000313" key="4">
    <source>
        <dbReference type="Proteomes" id="UP001596460"/>
    </source>
</evidence>
<dbReference type="InterPro" id="IPR051797">
    <property type="entry name" value="TrmB-like"/>
</dbReference>
<evidence type="ECO:0000256" key="1">
    <source>
        <dbReference type="SAM" id="Coils"/>
    </source>
</evidence>
<proteinExistence type="predicted"/>
<feature type="coiled-coil region" evidence="1">
    <location>
        <begin position="81"/>
        <end position="108"/>
    </location>
</feature>
<dbReference type="PANTHER" id="PTHR34293">
    <property type="entry name" value="HTH-TYPE TRANSCRIPTIONAL REGULATOR TRMBL2"/>
    <property type="match status" value="1"/>
</dbReference>
<evidence type="ECO:0000313" key="3">
    <source>
        <dbReference type="EMBL" id="MFC7131316.1"/>
    </source>
</evidence>
<keyword evidence="1" id="KW-0175">Coiled coil</keyword>